<comment type="caution">
    <text evidence="1">The sequence shown here is derived from an EMBL/GenBank/DDBJ whole genome shotgun (WGS) entry which is preliminary data.</text>
</comment>
<organism evidence="1 2">
    <name type="scientific">Streptomyces vulcanius</name>
    <dbReference type="NCBI Taxonomy" id="1441876"/>
    <lineage>
        <taxon>Bacteria</taxon>
        <taxon>Bacillati</taxon>
        <taxon>Actinomycetota</taxon>
        <taxon>Actinomycetes</taxon>
        <taxon>Kitasatosporales</taxon>
        <taxon>Streptomycetaceae</taxon>
        <taxon>Streptomyces</taxon>
    </lineage>
</organism>
<protein>
    <submittedName>
        <fullName evidence="1">Nitroreductase/quinone reductase family protein</fullName>
    </submittedName>
</protein>
<name>A0ABV9AI95_9ACTN</name>
<proteinExistence type="predicted"/>
<evidence type="ECO:0000313" key="1">
    <source>
        <dbReference type="EMBL" id="MFC4499172.1"/>
    </source>
</evidence>
<dbReference type="Gene3D" id="2.30.110.10">
    <property type="entry name" value="Electron Transport, Fmn-binding Protein, Chain A"/>
    <property type="match status" value="1"/>
</dbReference>
<reference evidence="2" key="1">
    <citation type="journal article" date="2019" name="Int. J. Syst. Evol. Microbiol.">
        <title>The Global Catalogue of Microorganisms (GCM) 10K type strain sequencing project: providing services to taxonomists for standard genome sequencing and annotation.</title>
        <authorList>
            <consortium name="The Broad Institute Genomics Platform"/>
            <consortium name="The Broad Institute Genome Sequencing Center for Infectious Disease"/>
            <person name="Wu L."/>
            <person name="Ma J."/>
        </authorList>
    </citation>
    <scope>NUCLEOTIDE SEQUENCE [LARGE SCALE GENOMIC DNA]</scope>
    <source>
        <strain evidence="2">CGMCC 4.7177</strain>
    </source>
</reference>
<accession>A0ABV9AI95</accession>
<dbReference type="InterPro" id="IPR004378">
    <property type="entry name" value="F420H2_quin_Rdtase"/>
</dbReference>
<dbReference type="EMBL" id="JBHSFK010000003">
    <property type="protein sequence ID" value="MFC4499172.1"/>
    <property type="molecule type" value="Genomic_DNA"/>
</dbReference>
<dbReference type="Pfam" id="PF04075">
    <property type="entry name" value="F420H2_quin_red"/>
    <property type="match status" value="1"/>
</dbReference>
<dbReference type="Proteomes" id="UP001595839">
    <property type="component" value="Unassembled WGS sequence"/>
</dbReference>
<sequence length="149" mass="16313">MPTSTRPPVSPFLKFGNKMMELFHGIGMPVGPMHLLKVKGRVSGREFTNPVAPVKIDGTQYILQAFPASDWVKNVRAAGQGTLVRGRKAQRVKLVEVPPQERAAIAREFPKQVPMGTGIFVKNHVVADKSPASFEQAAPGIPIFRVVPY</sequence>
<gene>
    <name evidence="1" type="ORF">ACFPIH_06485</name>
</gene>
<dbReference type="InterPro" id="IPR012349">
    <property type="entry name" value="Split_barrel_FMN-bd"/>
</dbReference>
<dbReference type="RefSeq" id="WP_381182128.1">
    <property type="nucleotide sequence ID" value="NZ_JBHSFK010000003.1"/>
</dbReference>
<evidence type="ECO:0000313" key="2">
    <source>
        <dbReference type="Proteomes" id="UP001595839"/>
    </source>
</evidence>
<keyword evidence="2" id="KW-1185">Reference proteome</keyword>